<evidence type="ECO:0000313" key="3">
    <source>
        <dbReference type="EMBL" id="RCW45779.1"/>
    </source>
</evidence>
<comment type="caution">
    <text evidence="3">The sequence shown here is derived from an EMBL/GenBank/DDBJ whole genome shotgun (WGS) entry which is preliminary data.</text>
</comment>
<dbReference type="RefSeq" id="WP_246195654.1">
    <property type="nucleotide sequence ID" value="NZ_QPJC01000002.1"/>
</dbReference>
<evidence type="ECO:0000259" key="2">
    <source>
        <dbReference type="Pfam" id="PF06439"/>
    </source>
</evidence>
<dbReference type="Proteomes" id="UP000253495">
    <property type="component" value="Unassembled WGS sequence"/>
</dbReference>
<feature type="chain" id="PRO_5016744049" evidence="1">
    <location>
        <begin position="26"/>
        <end position="221"/>
    </location>
</feature>
<evidence type="ECO:0000313" key="4">
    <source>
        <dbReference type="Proteomes" id="UP000253495"/>
    </source>
</evidence>
<proteinExistence type="predicted"/>
<evidence type="ECO:0000256" key="1">
    <source>
        <dbReference type="SAM" id="SignalP"/>
    </source>
</evidence>
<organism evidence="3 4">
    <name type="scientific">Halopolyspora algeriensis</name>
    <dbReference type="NCBI Taxonomy" id="1500506"/>
    <lineage>
        <taxon>Bacteria</taxon>
        <taxon>Bacillati</taxon>
        <taxon>Actinomycetota</taxon>
        <taxon>Actinomycetes</taxon>
        <taxon>Actinomycetes incertae sedis</taxon>
        <taxon>Halopolyspora</taxon>
    </lineage>
</organism>
<reference evidence="3 4" key="1">
    <citation type="submission" date="2018-07" db="EMBL/GenBank/DDBJ databases">
        <title>Genomic Encyclopedia of Type Strains, Phase III (KMG-III): the genomes of soil and plant-associated and newly described type strains.</title>
        <authorList>
            <person name="Whitman W."/>
        </authorList>
    </citation>
    <scope>NUCLEOTIDE SEQUENCE [LARGE SCALE GENOMIC DNA]</scope>
    <source>
        <strain evidence="3 4">CECT 8575</strain>
    </source>
</reference>
<dbReference type="Pfam" id="PF06439">
    <property type="entry name" value="3keto-disac_hyd"/>
    <property type="match status" value="1"/>
</dbReference>
<dbReference type="AlphaFoldDB" id="A0A368VVA0"/>
<name>A0A368VVA0_9ACTN</name>
<gene>
    <name evidence="3" type="ORF">DFQ14_10280</name>
</gene>
<feature type="signal peptide" evidence="1">
    <location>
        <begin position="1"/>
        <end position="25"/>
    </location>
</feature>
<feature type="domain" description="3-keto-alpha-glucoside-1,2-lyase/3-keto-2-hydroxy-glucal hydratase" evidence="2">
    <location>
        <begin position="42"/>
        <end position="216"/>
    </location>
</feature>
<dbReference type="Gene3D" id="2.60.120.560">
    <property type="entry name" value="Exo-inulinase, domain 1"/>
    <property type="match status" value="1"/>
</dbReference>
<accession>A0A368VVA0</accession>
<dbReference type="InterPro" id="IPR010496">
    <property type="entry name" value="AL/BT2_dom"/>
</dbReference>
<dbReference type="EMBL" id="QPJC01000002">
    <property type="protein sequence ID" value="RCW45779.1"/>
    <property type="molecule type" value="Genomic_DNA"/>
</dbReference>
<sequence>MRTLAKALTLSAALILPLTSGVAVAGEQATPQGRGGNQCAKPTKLLDGANPLQGWHMAGPGSFSVEEHGVIETQGGMGLLWYEAEKFEEYALHLDFRLLDESNNSGVFVGFPDPGDDPWGAVREGEEIQINDNPGGDPQKTGAVYNEKQPAARASNPIGEWNHYKIVVREDAITVHLNGTQVNHWVDDDPRVDLSEGYIGLQNHPPTSVQFRHARVHKICH</sequence>
<keyword evidence="1" id="KW-0732">Signal</keyword>
<keyword evidence="4" id="KW-1185">Reference proteome</keyword>
<protein>
    <submittedName>
        <fullName evidence="3">Uncharacterized protein DUF1080</fullName>
    </submittedName>
</protein>
<dbReference type="GO" id="GO:0016787">
    <property type="term" value="F:hydrolase activity"/>
    <property type="evidence" value="ECO:0007669"/>
    <property type="project" value="InterPro"/>
</dbReference>